<dbReference type="OrthoDB" id="6433583at2759"/>
<reference evidence="2 3" key="1">
    <citation type="journal article" date="2019" name="Sci. Rep.">
        <title>Orb-weaving spider Araneus ventricosus genome elucidates the spidroin gene catalogue.</title>
        <authorList>
            <person name="Kono N."/>
            <person name="Nakamura H."/>
            <person name="Ohtoshi R."/>
            <person name="Moran D.A.P."/>
            <person name="Shinohara A."/>
            <person name="Yoshida Y."/>
            <person name="Fujiwara M."/>
            <person name="Mori M."/>
            <person name="Tomita M."/>
            <person name="Arakawa K."/>
        </authorList>
    </citation>
    <scope>NUCLEOTIDE SEQUENCE [LARGE SCALE GENOMIC DNA]</scope>
</reference>
<feature type="compositionally biased region" description="Polar residues" evidence="1">
    <location>
        <begin position="120"/>
        <end position="129"/>
    </location>
</feature>
<dbReference type="AlphaFoldDB" id="A0A4Y2FID7"/>
<feature type="compositionally biased region" description="Basic and acidic residues" evidence="1">
    <location>
        <begin position="130"/>
        <end position="146"/>
    </location>
</feature>
<dbReference type="EMBL" id="BGPR01000945">
    <property type="protein sequence ID" value="GBM40843.1"/>
    <property type="molecule type" value="Genomic_DNA"/>
</dbReference>
<gene>
    <name evidence="2" type="ORF">AVEN_6909_1</name>
</gene>
<accession>A0A4Y2FID7</accession>
<evidence type="ECO:0000256" key="1">
    <source>
        <dbReference type="SAM" id="MobiDB-lite"/>
    </source>
</evidence>
<dbReference type="Proteomes" id="UP000499080">
    <property type="component" value="Unassembled WGS sequence"/>
</dbReference>
<feature type="compositionally biased region" description="Basic residues" evidence="1">
    <location>
        <begin position="153"/>
        <end position="163"/>
    </location>
</feature>
<evidence type="ECO:0000313" key="3">
    <source>
        <dbReference type="Proteomes" id="UP000499080"/>
    </source>
</evidence>
<proteinExistence type="predicted"/>
<keyword evidence="3" id="KW-1185">Reference proteome</keyword>
<evidence type="ECO:0000313" key="2">
    <source>
        <dbReference type="EMBL" id="GBM40843.1"/>
    </source>
</evidence>
<sequence>KLHLDERKRNLPKVRRSDPTLRALSLKVQSHLRVVRKEQKPADTKAPRSRRQLSLKQRHLRNPRKKSVSYIPVVKRHDKYFAVTIKGKDINISVERLKPAYLLLTEVDAPHIKKLDTAPTLPNENQTAHQETKKQQSDLLDKDVQKKTTSPGRRMRFPARYKD</sequence>
<feature type="region of interest" description="Disordered" evidence="1">
    <location>
        <begin position="35"/>
        <end position="68"/>
    </location>
</feature>
<protein>
    <submittedName>
        <fullName evidence="2">Uncharacterized protein</fullName>
    </submittedName>
</protein>
<comment type="caution">
    <text evidence="2">The sequence shown here is derived from an EMBL/GenBank/DDBJ whole genome shotgun (WGS) entry which is preliminary data.</text>
</comment>
<feature type="compositionally biased region" description="Basic residues" evidence="1">
    <location>
        <begin position="47"/>
        <end position="67"/>
    </location>
</feature>
<feature type="region of interest" description="Disordered" evidence="1">
    <location>
        <begin position="116"/>
        <end position="163"/>
    </location>
</feature>
<feature type="non-terminal residue" evidence="2">
    <location>
        <position position="1"/>
    </location>
</feature>
<feature type="compositionally biased region" description="Basic and acidic residues" evidence="1">
    <location>
        <begin position="35"/>
        <end position="46"/>
    </location>
</feature>
<name>A0A4Y2FID7_ARAVE</name>
<organism evidence="2 3">
    <name type="scientific">Araneus ventricosus</name>
    <name type="common">Orbweaver spider</name>
    <name type="synonym">Epeira ventricosa</name>
    <dbReference type="NCBI Taxonomy" id="182803"/>
    <lineage>
        <taxon>Eukaryota</taxon>
        <taxon>Metazoa</taxon>
        <taxon>Ecdysozoa</taxon>
        <taxon>Arthropoda</taxon>
        <taxon>Chelicerata</taxon>
        <taxon>Arachnida</taxon>
        <taxon>Araneae</taxon>
        <taxon>Araneomorphae</taxon>
        <taxon>Entelegynae</taxon>
        <taxon>Araneoidea</taxon>
        <taxon>Araneidae</taxon>
        <taxon>Araneus</taxon>
    </lineage>
</organism>